<dbReference type="Pfam" id="PF01578">
    <property type="entry name" value="Cytochrom_C_asm"/>
    <property type="match status" value="1"/>
</dbReference>
<dbReference type="PANTHER" id="PTHR43653">
    <property type="entry name" value="CYTOCHROME C ASSEMBLY PROTEIN-RELATED"/>
    <property type="match status" value="1"/>
</dbReference>
<evidence type="ECO:0000256" key="1">
    <source>
        <dbReference type="ARBA" id="ARBA00009186"/>
    </source>
</evidence>
<dbReference type="PANTHER" id="PTHR43653:SF1">
    <property type="entry name" value="CYTOCHROME C-TYPE BIOGENESIS PROTEIN CCMF"/>
    <property type="match status" value="1"/>
</dbReference>
<dbReference type="GO" id="GO:0015232">
    <property type="term" value="F:heme transmembrane transporter activity"/>
    <property type="evidence" value="ECO:0007669"/>
    <property type="project" value="InterPro"/>
</dbReference>
<evidence type="ECO:0000259" key="5">
    <source>
        <dbReference type="Pfam" id="PF16327"/>
    </source>
</evidence>
<dbReference type="InterPro" id="IPR002541">
    <property type="entry name" value="Cyt_c_assembly"/>
</dbReference>
<dbReference type="OrthoDB" id="9761451at2"/>
<feature type="transmembrane region" description="Helical" evidence="3">
    <location>
        <begin position="39"/>
        <end position="62"/>
    </location>
</feature>
<dbReference type="InterPro" id="IPR003567">
    <property type="entry name" value="Cyt_c_biogenesis"/>
</dbReference>
<proteinExistence type="inferred from homology"/>
<feature type="transmembrane region" description="Helical" evidence="3">
    <location>
        <begin position="225"/>
        <end position="247"/>
    </location>
</feature>
<evidence type="ECO:0000259" key="4">
    <source>
        <dbReference type="Pfam" id="PF01578"/>
    </source>
</evidence>
<dbReference type="Proteomes" id="UP000254808">
    <property type="component" value="Chromosome"/>
</dbReference>
<feature type="transmembrane region" description="Helical" evidence="3">
    <location>
        <begin position="370"/>
        <end position="393"/>
    </location>
</feature>
<feature type="transmembrane region" description="Helical" evidence="3">
    <location>
        <begin position="123"/>
        <end position="149"/>
    </location>
</feature>
<sequence>MIGTIGSLSVIFAFLASLGAFVFYFFAAQKENKSLERTAHLLFGFHGAMMFLGSALLVYLLLTNQFQYFYVYNYTSSDLSNAYLWAAFYSGQEGSFMLWILSSFLVGLGLIRWTSDTYRAPVMFFMTLTHVFLTSMIIGVTVFGVHIGASPFRLTATEFAHLPVFINNPAFIPAEGSGLNDLLRSPWIIIHPPIIFLGFAMMAIPFAYALASLWKRKYHEWIYPAFPWTLGANLCLLVAIFLGGYWAYETLSFGGYWAWDPVENASLVPWILGTAGIHTMLIQKRSKIAHKASIIFAILAYVTIVYQTFLTRSGILGDSSVHSFVDLGLYNQLLFFILAVSLCGLILYLLRMRELPSPKNETPFFSREFFMFSGAMTLLLVSLVIILGTSAPIIGRLFVANPTPPQPQFYNDWTLPFAIAIAFLTVLTQYLWWNKFKDTESFAGVLITPTVSASVITVALIVVSGVTNILYMVYLFAAVFAIVGNGMIMFKLVKLHPKMIGGSVTHIGFAVLLIGFLGAAYDTPLLDRSTINYNAAVERGEIYDEDGFRVYQTMDVMKLDINVPKRVGDRYDVTFTHADITHDNRPGEQRYRIEFKDLRNGRTFTVNPVVYPMIANSSAGNMSWTVDPEVRMGLLRDIYVYVSGSSLVERENNRIEHQTTFQAVADILMNGYEQSLQSDIDNLIRLAPGSTRQLGQYSVRFERFINMSESELPENAIVGVRARLEITNLQTRQQMTVEPKYAILFEDGINSVLSPAVELEDFNFEVVFETIDTRTDEAHFRLVGIEELIEDEWIIVAIERKPLVSVVWLGTFLLMFGFSIAIYRRWDDQRKNFKRTQRLKKEQAGTDKKVASND</sequence>
<reference evidence="6 7" key="1">
    <citation type="submission" date="2018-03" db="EMBL/GenBank/DDBJ databases">
        <title>Phenotypic and genomic properties of Cyclonatronum proteinivorum gen. nov., sp. nov., a haloalkaliphilic bacteroidete from soda lakes possessing Na+-translocating rhodopsin.</title>
        <authorList>
            <person name="Toshchakov S.V."/>
            <person name="Korzhenkov A."/>
            <person name="Samarov N.I."/>
            <person name="Kublanov I.V."/>
            <person name="Muntyan M.S."/>
            <person name="Sorokin D.Y."/>
        </authorList>
    </citation>
    <scope>NUCLEOTIDE SEQUENCE [LARGE SCALE GENOMIC DNA]</scope>
    <source>
        <strain evidence="6 7">Omega</strain>
    </source>
</reference>
<keyword evidence="3" id="KW-1133">Transmembrane helix</keyword>
<feature type="domain" description="Cytochrome c-type biogenesis protein CcmF C-terminal" evidence="5">
    <location>
        <begin position="335"/>
        <end position="518"/>
    </location>
</feature>
<feature type="transmembrane region" description="Helical" evidence="3">
    <location>
        <begin position="292"/>
        <end position="309"/>
    </location>
</feature>
<gene>
    <name evidence="6" type="ORF">CYPRO_2253</name>
</gene>
<feature type="transmembrane region" description="Helical" evidence="3">
    <location>
        <begin position="413"/>
        <end position="433"/>
    </location>
</feature>
<feature type="transmembrane region" description="Helical" evidence="3">
    <location>
        <begin position="803"/>
        <end position="823"/>
    </location>
</feature>
<dbReference type="EMBL" id="CP027806">
    <property type="protein sequence ID" value="AXJ01499.1"/>
    <property type="molecule type" value="Genomic_DNA"/>
</dbReference>
<dbReference type="InterPro" id="IPR032523">
    <property type="entry name" value="CcmF_C"/>
</dbReference>
<dbReference type="GO" id="GO:0020037">
    <property type="term" value="F:heme binding"/>
    <property type="evidence" value="ECO:0007669"/>
    <property type="project" value="InterPro"/>
</dbReference>
<name>A0A345ULZ7_9BACT</name>
<evidence type="ECO:0000313" key="6">
    <source>
        <dbReference type="EMBL" id="AXJ01499.1"/>
    </source>
</evidence>
<feature type="transmembrane region" description="Helical" evidence="3">
    <location>
        <begin position="188"/>
        <end position="213"/>
    </location>
</feature>
<keyword evidence="3" id="KW-0812">Transmembrane</keyword>
<keyword evidence="2" id="KW-0201">Cytochrome c-type biogenesis</keyword>
<dbReference type="GO" id="GO:0017004">
    <property type="term" value="P:cytochrome complex assembly"/>
    <property type="evidence" value="ECO:0007669"/>
    <property type="project" value="UniProtKB-KW"/>
</dbReference>
<evidence type="ECO:0000256" key="3">
    <source>
        <dbReference type="SAM" id="Phobius"/>
    </source>
</evidence>
<keyword evidence="3" id="KW-0472">Membrane</keyword>
<feature type="transmembrane region" description="Helical" evidence="3">
    <location>
        <begin position="329"/>
        <end position="350"/>
    </location>
</feature>
<evidence type="ECO:0000313" key="7">
    <source>
        <dbReference type="Proteomes" id="UP000254808"/>
    </source>
</evidence>
<comment type="similarity">
    <text evidence="1">Belongs to the CcmF/CycK/Ccl1/NrfE/CcsA family.</text>
</comment>
<dbReference type="GO" id="GO:0016020">
    <property type="term" value="C:membrane"/>
    <property type="evidence" value="ECO:0007669"/>
    <property type="project" value="InterPro"/>
</dbReference>
<feature type="transmembrane region" description="Helical" evidence="3">
    <location>
        <begin position="500"/>
        <end position="521"/>
    </location>
</feature>
<feature type="transmembrane region" description="Helical" evidence="3">
    <location>
        <begin position="469"/>
        <end position="488"/>
    </location>
</feature>
<dbReference type="AlphaFoldDB" id="A0A345ULZ7"/>
<feature type="transmembrane region" description="Helical" evidence="3">
    <location>
        <begin position="82"/>
        <end position="111"/>
    </location>
</feature>
<keyword evidence="7" id="KW-1185">Reference proteome</keyword>
<feature type="domain" description="Cytochrome c assembly protein" evidence="4">
    <location>
        <begin position="93"/>
        <end position="313"/>
    </location>
</feature>
<protein>
    <submittedName>
        <fullName evidence="6">Cytochrome c-type biogenesis protein CcmF</fullName>
    </submittedName>
</protein>
<dbReference type="PRINTS" id="PR01410">
    <property type="entry name" value="CCBIOGENESIS"/>
</dbReference>
<evidence type="ECO:0000256" key="2">
    <source>
        <dbReference type="ARBA" id="ARBA00022748"/>
    </source>
</evidence>
<organism evidence="6 7">
    <name type="scientific">Cyclonatronum proteinivorum</name>
    <dbReference type="NCBI Taxonomy" id="1457365"/>
    <lineage>
        <taxon>Bacteria</taxon>
        <taxon>Pseudomonadati</taxon>
        <taxon>Balneolota</taxon>
        <taxon>Balneolia</taxon>
        <taxon>Balneolales</taxon>
        <taxon>Cyclonatronaceae</taxon>
        <taxon>Cyclonatronum</taxon>
    </lineage>
</organism>
<accession>A0A345ULZ7</accession>
<dbReference type="KEGG" id="cprv:CYPRO_2253"/>
<dbReference type="RefSeq" id="WP_114984676.1">
    <property type="nucleotide sequence ID" value="NZ_CP027806.1"/>
</dbReference>
<feature type="transmembrane region" description="Helical" evidence="3">
    <location>
        <begin position="445"/>
        <end position="463"/>
    </location>
</feature>
<feature type="transmembrane region" description="Helical" evidence="3">
    <location>
        <begin position="6"/>
        <end position="27"/>
    </location>
</feature>
<feature type="transmembrane region" description="Helical" evidence="3">
    <location>
        <begin position="267"/>
        <end position="283"/>
    </location>
</feature>
<dbReference type="Pfam" id="PF16327">
    <property type="entry name" value="CcmF_C"/>
    <property type="match status" value="1"/>
</dbReference>